<feature type="chain" id="PRO_5020502287" evidence="3">
    <location>
        <begin position="29"/>
        <end position="554"/>
    </location>
</feature>
<evidence type="ECO:0000256" key="1">
    <source>
        <dbReference type="ARBA" id="ARBA00022723"/>
    </source>
</evidence>
<evidence type="ECO:0000259" key="4">
    <source>
        <dbReference type="Pfam" id="PF00394"/>
    </source>
</evidence>
<keyword evidence="3" id="KW-0732">Signal</keyword>
<dbReference type="EMBL" id="SMAS01000007">
    <property type="protein sequence ID" value="TCT31631.1"/>
    <property type="molecule type" value="Genomic_DNA"/>
</dbReference>
<dbReference type="CDD" id="cd13890">
    <property type="entry name" value="CuRO_3_CueO_FtsP"/>
    <property type="match status" value="1"/>
</dbReference>
<feature type="domain" description="Plastocyanin-like" evidence="6">
    <location>
        <begin position="59"/>
        <end position="168"/>
    </location>
</feature>
<dbReference type="Proteomes" id="UP000295055">
    <property type="component" value="Unassembled WGS sequence"/>
</dbReference>
<dbReference type="InterPro" id="IPR001117">
    <property type="entry name" value="Cu-oxidase_2nd"/>
</dbReference>
<comment type="caution">
    <text evidence="7">The sequence shown here is derived from an EMBL/GenBank/DDBJ whole genome shotgun (WGS) entry which is preliminary data.</text>
</comment>
<keyword evidence="1" id="KW-0479">Metal-binding</keyword>
<dbReference type="PROSITE" id="PS00080">
    <property type="entry name" value="MULTICOPPER_OXIDASE2"/>
    <property type="match status" value="1"/>
</dbReference>
<dbReference type="GO" id="GO:0051301">
    <property type="term" value="P:cell division"/>
    <property type="evidence" value="ECO:0007669"/>
    <property type="project" value="UniProtKB-KW"/>
</dbReference>
<dbReference type="NCBIfam" id="NF008205">
    <property type="entry name" value="PRK10965.1"/>
    <property type="match status" value="1"/>
</dbReference>
<feature type="signal peptide" evidence="3">
    <location>
        <begin position="1"/>
        <end position="28"/>
    </location>
</feature>
<dbReference type="PANTHER" id="PTHR48267:SF1">
    <property type="entry name" value="BILIRUBIN OXIDASE"/>
    <property type="match status" value="1"/>
</dbReference>
<dbReference type="CDD" id="cd04232">
    <property type="entry name" value="CuRO_1_CueO_FtsP"/>
    <property type="match status" value="1"/>
</dbReference>
<dbReference type="Pfam" id="PF07732">
    <property type="entry name" value="Cu-oxidase_3"/>
    <property type="match status" value="1"/>
</dbReference>
<dbReference type="RefSeq" id="WP_132496752.1">
    <property type="nucleotide sequence ID" value="NZ_SMAS01000007.1"/>
</dbReference>
<keyword evidence="7" id="KW-0131">Cell cycle</keyword>
<reference evidence="7 8" key="1">
    <citation type="submission" date="2019-03" db="EMBL/GenBank/DDBJ databases">
        <title>Genomic analyses of the natural microbiome of Caenorhabditis elegans.</title>
        <authorList>
            <person name="Samuel B."/>
        </authorList>
    </citation>
    <scope>NUCLEOTIDE SEQUENCE [LARGE SCALE GENOMIC DNA]</scope>
    <source>
        <strain evidence="7 8">JUb102</strain>
    </source>
</reference>
<evidence type="ECO:0000256" key="2">
    <source>
        <dbReference type="ARBA" id="ARBA00023002"/>
    </source>
</evidence>
<evidence type="ECO:0000256" key="3">
    <source>
        <dbReference type="SAM" id="SignalP"/>
    </source>
</evidence>
<dbReference type="InterPro" id="IPR045087">
    <property type="entry name" value="Cu-oxidase_fam"/>
</dbReference>
<dbReference type="Gene3D" id="2.60.40.420">
    <property type="entry name" value="Cupredoxins - blue copper proteins"/>
    <property type="match status" value="3"/>
</dbReference>
<dbReference type="InterPro" id="IPR011706">
    <property type="entry name" value="Cu-oxidase_C"/>
</dbReference>
<dbReference type="CDD" id="cd13867">
    <property type="entry name" value="CuRO_2_CueO_FtsP"/>
    <property type="match status" value="1"/>
</dbReference>
<dbReference type="OrthoDB" id="9757546at2"/>
<keyword evidence="7" id="KW-0132">Cell division</keyword>
<dbReference type="InterPro" id="IPR002355">
    <property type="entry name" value="Cu_oxidase_Cu_BS"/>
</dbReference>
<protein>
    <submittedName>
        <fullName evidence="7">Cell division protein SufI</fullName>
    </submittedName>
</protein>
<sequence>MLRRDFLKLSAIAYAASALPVWSRMAVAAGNYSTLAIPPLVEPDAQGNIQIAIKQGISQFVPGKKTTTWGYNGDLLGPALSLKNGQSVNINITNQLPEETTVHWHGLEISGEQDGGPQAIIAPGASRKVNFTLNQPEATCWFHPHTHGKTGYQVAMGLAGLVLVKDEDSQKHGLPSEWGVDDIPVILQDKRLKDDGQIDYQLDVMSAAVGWFGDMMLTNGAVYPKHVAPKGWIRLRLLNGCNARSLNVSTSDGRKMYVVGSDGGLLAEPIALTELPILMGERFEVLIDASDGRSFDLVTLPVGQMGMTIAPFDQPLPVLRIETTLSAGAGKLPEQLATIAAIPSLTGLNRRKFHLMMDMRLDMQGMMMLREKYGPQAMGNMGGHGGMMGNMDHSNMNGNNMGNGNMNHGNMNNSNMGHGNMAGSTQNSGGHCGMGTGDLDIHNANTINGQVFSMTHPAFNAPLNQQEVWVISGRGDMMLHPFHVHGTRFRILKENGRPVEPHRQGWKDIVKVEGQVSEVLVEFKHTATPQHPYMAHCHLLEHEDTGMMMGFTVG</sequence>
<keyword evidence="2" id="KW-0560">Oxidoreductase</keyword>
<feature type="domain" description="Plastocyanin-like" evidence="4">
    <location>
        <begin position="218"/>
        <end position="299"/>
    </location>
</feature>
<dbReference type="InterPro" id="IPR011707">
    <property type="entry name" value="Cu-oxidase-like_N"/>
</dbReference>
<dbReference type="PANTHER" id="PTHR48267">
    <property type="entry name" value="CUPREDOXIN SUPERFAMILY PROTEIN"/>
    <property type="match status" value="1"/>
</dbReference>
<accession>A0A4R3NN63</accession>
<dbReference type="SUPFAM" id="SSF49503">
    <property type="entry name" value="Cupredoxins"/>
    <property type="match status" value="3"/>
</dbReference>
<proteinExistence type="predicted"/>
<name>A0A4R3NN63_9GAMM</name>
<dbReference type="InterPro" id="IPR008972">
    <property type="entry name" value="Cupredoxin"/>
</dbReference>
<feature type="domain" description="Plastocyanin-like" evidence="5">
    <location>
        <begin position="443"/>
        <end position="553"/>
    </location>
</feature>
<dbReference type="Pfam" id="PF00394">
    <property type="entry name" value="Cu-oxidase"/>
    <property type="match status" value="1"/>
</dbReference>
<organism evidence="7 8">
    <name type="scientific">Providencia alcalifaciens</name>
    <dbReference type="NCBI Taxonomy" id="126385"/>
    <lineage>
        <taxon>Bacteria</taxon>
        <taxon>Pseudomonadati</taxon>
        <taxon>Pseudomonadota</taxon>
        <taxon>Gammaproteobacteria</taxon>
        <taxon>Enterobacterales</taxon>
        <taxon>Morganellaceae</taxon>
        <taxon>Providencia</taxon>
    </lineage>
</organism>
<evidence type="ECO:0000313" key="8">
    <source>
        <dbReference type="Proteomes" id="UP000295055"/>
    </source>
</evidence>
<dbReference type="GO" id="GO:0016491">
    <property type="term" value="F:oxidoreductase activity"/>
    <property type="evidence" value="ECO:0007669"/>
    <property type="project" value="UniProtKB-KW"/>
</dbReference>
<gene>
    <name evidence="7" type="ORF">EC835_107160</name>
</gene>
<evidence type="ECO:0000259" key="6">
    <source>
        <dbReference type="Pfam" id="PF07732"/>
    </source>
</evidence>
<dbReference type="GO" id="GO:0005507">
    <property type="term" value="F:copper ion binding"/>
    <property type="evidence" value="ECO:0007669"/>
    <property type="project" value="InterPro"/>
</dbReference>
<dbReference type="Pfam" id="PF07731">
    <property type="entry name" value="Cu-oxidase_2"/>
    <property type="match status" value="1"/>
</dbReference>
<evidence type="ECO:0000259" key="5">
    <source>
        <dbReference type="Pfam" id="PF07731"/>
    </source>
</evidence>
<evidence type="ECO:0000313" key="7">
    <source>
        <dbReference type="EMBL" id="TCT31631.1"/>
    </source>
</evidence>
<dbReference type="AlphaFoldDB" id="A0A4R3NN63"/>